<accession>A0A3B4ZH53</accession>
<feature type="compositionally biased region" description="Basic and acidic residues" evidence="1">
    <location>
        <begin position="357"/>
        <end position="370"/>
    </location>
</feature>
<feature type="domain" description="C2H2-type" evidence="2">
    <location>
        <begin position="17"/>
        <end position="39"/>
    </location>
</feature>
<sequence>MDSLETPYDEETEFIECTVCDKSLRGDTLYKIHLTTPGHIKKEDVFVASGLAVRRQTIPEFKDILQYLDYLKLDEPIIGLSYLDEMPSTDPLGGPKYMCRLCNQMAVLAEMVCHVIGRKHRQKYVEVKRPDLVTWDKQTQGGKIIRTRAEIIERQDGRGHPRLMAKTGIEGNILRVPPKLKQIRDQRIPQTVQQEVPPLLPELKDYHRRKHLMGYQNTPTFQQDEPNVNRDRRSEWEDTLSHDRVEEDLWTEDRSESRMYREDYVKSDYRSQYEENYPQEPQRSAVFESDDVPRQDYREKMPHGQAWHGEHYPGEASPYKRPYSERDPLKDFFADEVRRSQVRSAEYSPAEQLYPQGDERRWSLERDSGRPDSMSRPGSSEPEAKRRNFATPMESERSRDHLFNIIRDYHHEMREPHEAEVIDNSGPSRTGAPTSQRRVEVTRTISDIPEPFRRFLKGADIDEGQGKRKRKSRFSDATPEELEMTKELFSNKYGPSNPKYADNGRSAGVSLRPEISGTQYSDFYRESQSPHHSENYHRGGSESEGVFDMLKNIEIENAEEADFLKSKLCNLLKEFKSKKSEKAVQNSQSRTGLSRNYSELNLEPQLHQRHPYERSLKEDSDHRPSQNLTFSDDPRRGWTQREHVSEELHQDYHHSVREEPRQPNRGRYEDVFGTSHNTHLDEPTRYPDRFQEPMRPRDYQPAVKEFFDSDPSASPLHMEQGSRMLRASRYSTKMDKITSTLLELVARK</sequence>
<dbReference type="Ensembl" id="ENSSPAT00000000955.1">
    <property type="protein sequence ID" value="ENSSPAP00000000942.1"/>
    <property type="gene ID" value="ENSSPAG00000000742.1"/>
</dbReference>
<feature type="compositionally biased region" description="Polar residues" evidence="1">
    <location>
        <begin position="217"/>
        <end position="226"/>
    </location>
</feature>
<feature type="region of interest" description="Disordered" evidence="1">
    <location>
        <begin position="271"/>
        <end position="290"/>
    </location>
</feature>
<gene>
    <name evidence="5" type="primary">LOC103363813</name>
</gene>
<evidence type="ECO:0000259" key="2">
    <source>
        <dbReference type="PROSITE" id="PS00028"/>
    </source>
</evidence>
<feature type="compositionally biased region" description="Basic and acidic residues" evidence="1">
    <location>
        <begin position="301"/>
        <end position="313"/>
    </location>
</feature>
<evidence type="ECO:0000313" key="4">
    <source>
        <dbReference type="Proteomes" id="UP000694891"/>
    </source>
</evidence>
<feature type="compositionally biased region" description="Basic and acidic residues" evidence="1">
    <location>
        <begin position="632"/>
        <end position="670"/>
    </location>
</feature>
<dbReference type="STRING" id="144197.ENSSPAP00000000942"/>
<dbReference type="InterPro" id="IPR013087">
    <property type="entry name" value="Znf_C2H2_type"/>
</dbReference>
<dbReference type="GeneID" id="103363813"/>
<feature type="region of interest" description="Disordered" evidence="1">
    <location>
        <begin position="461"/>
        <end position="511"/>
    </location>
</feature>
<evidence type="ECO:0000313" key="5">
    <source>
        <dbReference type="RefSeq" id="XP_008288952.1"/>
    </source>
</evidence>
<dbReference type="AlphaFoldDB" id="A0A3B4ZH53"/>
<feature type="compositionally biased region" description="Basic and acidic residues" evidence="1">
    <location>
        <begin position="678"/>
        <end position="695"/>
    </location>
</feature>
<reference evidence="5" key="2">
    <citation type="submission" date="2025-04" db="UniProtKB">
        <authorList>
            <consortium name="RefSeq"/>
        </authorList>
    </citation>
    <scope>IDENTIFICATION</scope>
</reference>
<feature type="region of interest" description="Disordered" evidence="1">
    <location>
        <begin position="217"/>
        <end position="239"/>
    </location>
</feature>
<evidence type="ECO:0000313" key="3">
    <source>
        <dbReference type="Ensembl" id="ENSSPAP00000000942.1"/>
    </source>
</evidence>
<dbReference type="PROSITE" id="PS00028">
    <property type="entry name" value="ZINC_FINGER_C2H2_1"/>
    <property type="match status" value="1"/>
</dbReference>
<dbReference type="Proteomes" id="UP000694891">
    <property type="component" value="Unplaced"/>
</dbReference>
<dbReference type="GeneTree" id="ENSGT00940000170761"/>
<protein>
    <submittedName>
        <fullName evidence="3">Uncharacterized LOC103363813</fullName>
    </submittedName>
    <submittedName>
        <fullName evidence="5">Uncharacterized protein LOC103363813 isoform X1</fullName>
    </submittedName>
</protein>
<reference evidence="3" key="1">
    <citation type="submission" date="2023-09" db="UniProtKB">
        <authorList>
            <consortium name="Ensembl"/>
        </authorList>
    </citation>
    <scope>IDENTIFICATION</scope>
</reference>
<organism evidence="3">
    <name type="scientific">Stegastes partitus</name>
    <name type="common">bicolor damselfish</name>
    <dbReference type="NCBI Taxonomy" id="144197"/>
    <lineage>
        <taxon>Eukaryota</taxon>
        <taxon>Metazoa</taxon>
        <taxon>Chordata</taxon>
        <taxon>Craniata</taxon>
        <taxon>Vertebrata</taxon>
        <taxon>Euteleostomi</taxon>
        <taxon>Actinopterygii</taxon>
        <taxon>Neopterygii</taxon>
        <taxon>Teleostei</taxon>
        <taxon>Neoteleostei</taxon>
        <taxon>Acanthomorphata</taxon>
        <taxon>Ovalentaria</taxon>
        <taxon>Pomacentridae</taxon>
        <taxon>Stegastes</taxon>
    </lineage>
</organism>
<feature type="compositionally biased region" description="Basic and acidic residues" evidence="1">
    <location>
        <begin position="610"/>
        <end position="624"/>
    </location>
</feature>
<feature type="compositionally biased region" description="Basic and acidic residues" evidence="1">
    <location>
        <begin position="227"/>
        <end position="239"/>
    </location>
</feature>
<evidence type="ECO:0000256" key="1">
    <source>
        <dbReference type="SAM" id="MobiDB-lite"/>
    </source>
</evidence>
<proteinExistence type="predicted"/>
<dbReference type="RefSeq" id="XP_008288952.1">
    <property type="nucleotide sequence ID" value="XM_008290730.1"/>
</dbReference>
<feature type="region of interest" description="Disordered" evidence="1">
    <location>
        <begin position="340"/>
        <end position="399"/>
    </location>
</feature>
<keyword evidence="4" id="KW-1185">Reference proteome</keyword>
<feature type="region of interest" description="Disordered" evidence="1">
    <location>
        <begin position="578"/>
        <end position="695"/>
    </location>
</feature>
<dbReference type="OrthoDB" id="5877502at2759"/>
<feature type="compositionally biased region" description="Polar residues" evidence="1">
    <location>
        <begin position="583"/>
        <end position="599"/>
    </location>
</feature>
<feature type="region of interest" description="Disordered" evidence="1">
    <location>
        <begin position="301"/>
        <end position="326"/>
    </location>
</feature>
<name>A0A3B4ZH53_9TELE</name>